<dbReference type="EMBL" id="FNBU01000033">
    <property type="protein sequence ID" value="SDF82403.1"/>
    <property type="molecule type" value="Genomic_DNA"/>
</dbReference>
<sequence length="327" mass="34101">MKAKSIIALLLVVVMAVALAGCGGAQKTEAPKFPTKQVEIIVPYAAGGGTDQVARALANSAKDILGQPVVVVNKVGGGGAVGMSEGEKAKADGYTVTMITVELVTLPHLGLAPINYQNFEPILRVNMDPSAVTVRADAPWKTLKEFLDYAKANPGKVRVGNSGPGAIWHLAAASLEQKAGVQFTHVPFNGAAPAITALLGGNVEAVTVSPAEVSAQVAAGQVRVLGVMSDKRAKAVPDVPTLKEQGIDLVIGTWRGLAVPKGTPAPVVRTLHDAFKKAMESKAFTDYMDKAGLGIGYLSGEDYKASLKVENDNFKALIEKLGLNKKQ</sequence>
<dbReference type="PANTHER" id="PTHR42928:SF5">
    <property type="entry name" value="BLR1237 PROTEIN"/>
    <property type="match status" value="1"/>
</dbReference>
<dbReference type="InterPro" id="IPR042100">
    <property type="entry name" value="Bug_dom1"/>
</dbReference>
<dbReference type="Gene3D" id="3.40.190.10">
    <property type="entry name" value="Periplasmic binding protein-like II"/>
    <property type="match status" value="1"/>
</dbReference>
<accession>A0A1G7P820</accession>
<gene>
    <name evidence="3" type="ORF">SAMN05660235_02863</name>
</gene>
<reference evidence="4" key="1">
    <citation type="submission" date="2016-10" db="EMBL/GenBank/DDBJ databases">
        <authorList>
            <person name="Varghese N."/>
            <person name="Submissions S."/>
        </authorList>
    </citation>
    <scope>NUCLEOTIDE SEQUENCE [LARGE SCALE GENOMIC DNA]</scope>
    <source>
        <strain evidence="4">DSM 23256</strain>
    </source>
</reference>
<proteinExistence type="inferred from homology"/>
<protein>
    <submittedName>
        <fullName evidence="3">Tripartite-type tricarboxylate transporter, receptor component TctC</fullName>
    </submittedName>
</protein>
<evidence type="ECO:0000313" key="4">
    <source>
        <dbReference type="Proteomes" id="UP000243333"/>
    </source>
</evidence>
<dbReference type="InterPro" id="IPR005064">
    <property type="entry name" value="BUG"/>
</dbReference>
<name>A0A1G7P820_9FIRM</name>
<dbReference type="SUPFAM" id="SSF53850">
    <property type="entry name" value="Periplasmic binding protein-like II"/>
    <property type="match status" value="1"/>
</dbReference>
<dbReference type="AlphaFoldDB" id="A0A1G7P820"/>
<keyword evidence="2" id="KW-0732">Signal</keyword>
<feature type="signal peptide" evidence="2">
    <location>
        <begin position="1"/>
        <end position="20"/>
    </location>
</feature>
<dbReference type="OrthoDB" id="8880247at2"/>
<dbReference type="Proteomes" id="UP000243333">
    <property type="component" value="Unassembled WGS sequence"/>
</dbReference>
<dbReference type="PANTHER" id="PTHR42928">
    <property type="entry name" value="TRICARBOXYLATE-BINDING PROTEIN"/>
    <property type="match status" value="1"/>
</dbReference>
<evidence type="ECO:0000313" key="3">
    <source>
        <dbReference type="EMBL" id="SDF82403.1"/>
    </source>
</evidence>
<dbReference type="PIRSF" id="PIRSF017082">
    <property type="entry name" value="YflP"/>
    <property type="match status" value="1"/>
</dbReference>
<comment type="similarity">
    <text evidence="1">Belongs to the UPF0065 (bug) family.</text>
</comment>
<evidence type="ECO:0000256" key="1">
    <source>
        <dbReference type="ARBA" id="ARBA00006987"/>
    </source>
</evidence>
<keyword evidence="3" id="KW-0675">Receptor</keyword>
<dbReference type="Pfam" id="PF03401">
    <property type="entry name" value="TctC"/>
    <property type="match status" value="1"/>
</dbReference>
<dbReference type="CDD" id="cd07012">
    <property type="entry name" value="PBP2_Bug_TTT"/>
    <property type="match status" value="1"/>
</dbReference>
<keyword evidence="4" id="KW-1185">Reference proteome</keyword>
<dbReference type="PROSITE" id="PS51257">
    <property type="entry name" value="PROKAR_LIPOPROTEIN"/>
    <property type="match status" value="1"/>
</dbReference>
<feature type="chain" id="PRO_5039253669" evidence="2">
    <location>
        <begin position="21"/>
        <end position="327"/>
    </location>
</feature>
<dbReference type="Gene3D" id="3.40.190.150">
    <property type="entry name" value="Bordetella uptake gene, domain 1"/>
    <property type="match status" value="1"/>
</dbReference>
<dbReference type="RefSeq" id="WP_093692005.1">
    <property type="nucleotide sequence ID" value="NZ_FNBU01000033.1"/>
</dbReference>
<dbReference type="STRING" id="1123285.SAMN05660235_02863"/>
<organism evidence="3 4">
    <name type="scientific">Sporolituus thermophilus DSM 23256</name>
    <dbReference type="NCBI Taxonomy" id="1123285"/>
    <lineage>
        <taxon>Bacteria</taxon>
        <taxon>Bacillati</taxon>
        <taxon>Bacillota</taxon>
        <taxon>Negativicutes</taxon>
        <taxon>Selenomonadales</taxon>
        <taxon>Sporomusaceae</taxon>
        <taxon>Sporolituus</taxon>
    </lineage>
</organism>
<evidence type="ECO:0000256" key="2">
    <source>
        <dbReference type="SAM" id="SignalP"/>
    </source>
</evidence>